<dbReference type="OrthoDB" id="9801642at2"/>
<proteinExistence type="inferred from homology"/>
<dbReference type="InParanoid" id="A0A1Y5T2U0"/>
<evidence type="ECO:0000256" key="3">
    <source>
        <dbReference type="ARBA" id="ARBA00012687"/>
    </source>
</evidence>
<dbReference type="GO" id="GO:0005543">
    <property type="term" value="F:phospholipid binding"/>
    <property type="evidence" value="ECO:0007669"/>
    <property type="project" value="TreeGrafter"/>
</dbReference>
<evidence type="ECO:0000256" key="9">
    <source>
        <dbReference type="ARBA" id="ARBA00023098"/>
    </source>
</evidence>
<sequence>MGRPLRLMLVAGEHSGDALGAALMAAIARRSDRAVEFSGLGGPQMIAAGLDSLAPMDDLAVMGFVDVFPKLAKILRHLRTLRRHAGRHRPDAVVTIDAPAFCNRLARQIRPLGLTQIHYVAPSVWAWKPERARKIARTYDHLLTLLPFEPPWFEREGLAASFIGHPAVEWGIEQGDGPRFRAAHGIAPDAPLLALLPGSRVAEVSRHLPVFLETVAALRRARPGLRVVIPSLGRAAERVRALCADLPEQPVIVSGGAAERFDAFAAADAALAVSGTVALELAFAGVPSAVAYRTGPVTAAITRRLITGTRFASIVNILLDREAVPEFLQENCTAARIAPMLDRALGDPDVRTAQREAGEAVARMLGRDGEAPSARAARIVLDLAEGGAAG</sequence>
<keyword evidence="9 11" id="KW-0443">Lipid metabolism</keyword>
<evidence type="ECO:0000256" key="5">
    <source>
        <dbReference type="ARBA" id="ARBA00022516"/>
    </source>
</evidence>
<keyword evidence="6 11" id="KW-0441">Lipid A biosynthesis</keyword>
<dbReference type="EC" id="2.4.1.182" evidence="3 11"/>
<dbReference type="AlphaFoldDB" id="A0A1Y5T2U0"/>
<dbReference type="Proteomes" id="UP000193200">
    <property type="component" value="Unassembled WGS sequence"/>
</dbReference>
<keyword evidence="8 11" id="KW-0808">Transferase</keyword>
<keyword evidence="7 11" id="KW-0328">Glycosyltransferase</keyword>
<dbReference type="GO" id="GO:0008915">
    <property type="term" value="F:lipid-A-disaccharide synthase activity"/>
    <property type="evidence" value="ECO:0007669"/>
    <property type="project" value="UniProtKB-UniRule"/>
</dbReference>
<evidence type="ECO:0000256" key="10">
    <source>
        <dbReference type="ARBA" id="ARBA00048975"/>
    </source>
</evidence>
<dbReference type="UniPathway" id="UPA00973"/>
<protein>
    <recommendedName>
        <fullName evidence="4 11">Lipid-A-disaccharide synthase</fullName>
        <ecNumber evidence="3 11">2.4.1.182</ecNumber>
    </recommendedName>
</protein>
<comment type="similarity">
    <text evidence="2 11">Belongs to the LpxB family.</text>
</comment>
<name>A0A1Y5T2U0_9PROT</name>
<dbReference type="PANTHER" id="PTHR30372:SF4">
    <property type="entry name" value="LIPID-A-DISACCHARIDE SYNTHASE, MITOCHONDRIAL-RELATED"/>
    <property type="match status" value="1"/>
</dbReference>
<evidence type="ECO:0000256" key="11">
    <source>
        <dbReference type="HAMAP-Rule" id="MF_00392"/>
    </source>
</evidence>
<comment type="function">
    <text evidence="1 11">Condensation of UDP-2,3-diacylglucosamine and 2,3-diacylglucosamine-1-phosphate to form lipid A disaccharide, a precursor of lipid A, a phosphorylated glycolipid that anchors the lipopolysaccharide to the outer membrane of the cell.</text>
</comment>
<dbReference type="NCBIfam" id="TIGR00215">
    <property type="entry name" value="lpxB"/>
    <property type="match status" value="1"/>
</dbReference>
<dbReference type="InterPro" id="IPR003835">
    <property type="entry name" value="Glyco_trans_19"/>
</dbReference>
<comment type="catalytic activity">
    <reaction evidence="10 11">
        <text>a lipid X + a UDP-2-N,3-O-bis[(3R)-3-hydroxyacyl]-alpha-D-glucosamine = a lipid A disaccharide + UDP + H(+)</text>
        <dbReference type="Rhea" id="RHEA:67828"/>
        <dbReference type="ChEBI" id="CHEBI:15378"/>
        <dbReference type="ChEBI" id="CHEBI:58223"/>
        <dbReference type="ChEBI" id="CHEBI:137748"/>
        <dbReference type="ChEBI" id="CHEBI:176338"/>
        <dbReference type="ChEBI" id="CHEBI:176343"/>
        <dbReference type="EC" id="2.4.1.182"/>
    </reaction>
</comment>
<keyword evidence="5 11" id="KW-0444">Lipid biosynthesis</keyword>
<evidence type="ECO:0000256" key="4">
    <source>
        <dbReference type="ARBA" id="ARBA00020902"/>
    </source>
</evidence>
<organism evidence="12 13">
    <name type="scientific">Oceanibacterium hippocampi</name>
    <dbReference type="NCBI Taxonomy" id="745714"/>
    <lineage>
        <taxon>Bacteria</taxon>
        <taxon>Pseudomonadati</taxon>
        <taxon>Pseudomonadota</taxon>
        <taxon>Alphaproteobacteria</taxon>
        <taxon>Sneathiellales</taxon>
        <taxon>Sneathiellaceae</taxon>
        <taxon>Oceanibacterium</taxon>
    </lineage>
</organism>
<dbReference type="GO" id="GO:0016020">
    <property type="term" value="C:membrane"/>
    <property type="evidence" value="ECO:0007669"/>
    <property type="project" value="GOC"/>
</dbReference>
<evidence type="ECO:0000256" key="1">
    <source>
        <dbReference type="ARBA" id="ARBA00002056"/>
    </source>
</evidence>
<dbReference type="RefSeq" id="WP_085883661.1">
    <property type="nucleotide sequence ID" value="NZ_FWFR01000002.1"/>
</dbReference>
<dbReference type="HAMAP" id="MF_00392">
    <property type="entry name" value="LpxB"/>
    <property type="match status" value="1"/>
</dbReference>
<dbReference type="FunCoup" id="A0A1Y5T2U0">
    <property type="interactions" value="303"/>
</dbReference>
<evidence type="ECO:0000256" key="2">
    <source>
        <dbReference type="ARBA" id="ARBA00007868"/>
    </source>
</evidence>
<evidence type="ECO:0000313" key="13">
    <source>
        <dbReference type="Proteomes" id="UP000193200"/>
    </source>
</evidence>
<evidence type="ECO:0000313" key="12">
    <source>
        <dbReference type="EMBL" id="SLN54140.1"/>
    </source>
</evidence>
<accession>A0A1Y5T2U0</accession>
<reference evidence="12 13" key="1">
    <citation type="submission" date="2017-03" db="EMBL/GenBank/DDBJ databases">
        <authorList>
            <person name="Afonso C.L."/>
            <person name="Miller P.J."/>
            <person name="Scott M.A."/>
            <person name="Spackman E."/>
            <person name="Goraichik I."/>
            <person name="Dimitrov K.M."/>
            <person name="Suarez D.L."/>
            <person name="Swayne D.E."/>
        </authorList>
    </citation>
    <scope>NUCLEOTIDE SEQUENCE [LARGE SCALE GENOMIC DNA]</scope>
    <source>
        <strain evidence="12 13">CECT 7691</strain>
    </source>
</reference>
<dbReference type="Gene3D" id="3.40.50.2000">
    <property type="entry name" value="Glycogen Phosphorylase B"/>
    <property type="match status" value="1"/>
</dbReference>
<dbReference type="GO" id="GO:0009245">
    <property type="term" value="P:lipid A biosynthetic process"/>
    <property type="evidence" value="ECO:0007669"/>
    <property type="project" value="UniProtKB-UniRule"/>
</dbReference>
<dbReference type="SUPFAM" id="SSF53756">
    <property type="entry name" value="UDP-Glycosyltransferase/glycogen phosphorylase"/>
    <property type="match status" value="1"/>
</dbReference>
<dbReference type="PANTHER" id="PTHR30372">
    <property type="entry name" value="LIPID-A-DISACCHARIDE SYNTHASE"/>
    <property type="match status" value="1"/>
</dbReference>
<keyword evidence="13" id="KW-1185">Reference proteome</keyword>
<evidence type="ECO:0000256" key="8">
    <source>
        <dbReference type="ARBA" id="ARBA00022679"/>
    </source>
</evidence>
<comment type="pathway">
    <text evidence="11">Bacterial outer membrane biogenesis; LPS lipid A biosynthesis.</text>
</comment>
<gene>
    <name evidence="11 12" type="primary">lpxB</name>
    <name evidence="12" type="ORF">OCH7691_02287</name>
</gene>
<dbReference type="Pfam" id="PF02684">
    <property type="entry name" value="LpxB"/>
    <property type="match status" value="1"/>
</dbReference>
<evidence type="ECO:0000256" key="7">
    <source>
        <dbReference type="ARBA" id="ARBA00022676"/>
    </source>
</evidence>
<dbReference type="EMBL" id="FWFR01000002">
    <property type="protein sequence ID" value="SLN54140.1"/>
    <property type="molecule type" value="Genomic_DNA"/>
</dbReference>
<evidence type="ECO:0000256" key="6">
    <source>
        <dbReference type="ARBA" id="ARBA00022556"/>
    </source>
</evidence>